<dbReference type="OrthoDB" id="4411839at2"/>
<feature type="domain" description="Lycopene cyclase" evidence="9">
    <location>
        <begin position="5"/>
        <end position="91"/>
    </location>
</feature>
<dbReference type="eggNOG" id="ENOG503334T">
    <property type="taxonomic scope" value="Bacteria"/>
</dbReference>
<evidence type="ECO:0000256" key="5">
    <source>
        <dbReference type="ARBA" id="ARBA00022989"/>
    </source>
</evidence>
<evidence type="ECO:0000256" key="6">
    <source>
        <dbReference type="ARBA" id="ARBA00023136"/>
    </source>
</evidence>
<reference evidence="10 11" key="1">
    <citation type="submission" date="2014-03" db="EMBL/GenBank/DDBJ databases">
        <title>Draft Genome Sequences of 13 Willow Endophytes.</title>
        <authorList>
            <person name="Gan H.Y."/>
            <person name="Gan H.M."/>
            <person name="Savka M.A."/>
            <person name="Hudson A.O."/>
        </authorList>
    </citation>
    <scope>NUCLEOTIDE SEQUENCE [LARGE SCALE GENOMIC DNA]</scope>
    <source>
        <strain evidence="10 11">RIT293</strain>
    </source>
</reference>
<dbReference type="RefSeq" id="WP_036312430.1">
    <property type="nucleotide sequence ID" value="NZ_JFYO01000006.1"/>
</dbReference>
<keyword evidence="3 8" id="KW-0812">Transmembrane</keyword>
<dbReference type="PATRIC" id="fig|273677.3.peg.2242"/>
<evidence type="ECO:0000256" key="2">
    <source>
        <dbReference type="ARBA" id="ARBA00004829"/>
    </source>
</evidence>
<name>A0A031FR32_9MICO</name>
<proteinExistence type="predicted"/>
<dbReference type="NCBIfam" id="TIGR03462">
    <property type="entry name" value="CarR_dom_SF"/>
    <property type="match status" value="1"/>
</dbReference>
<evidence type="ECO:0000256" key="8">
    <source>
        <dbReference type="SAM" id="Phobius"/>
    </source>
</evidence>
<evidence type="ECO:0000256" key="7">
    <source>
        <dbReference type="ARBA" id="ARBA00023235"/>
    </source>
</evidence>
<keyword evidence="6 8" id="KW-0472">Membrane</keyword>
<dbReference type="Proteomes" id="UP000024001">
    <property type="component" value="Unassembled WGS sequence"/>
</dbReference>
<evidence type="ECO:0000256" key="1">
    <source>
        <dbReference type="ARBA" id="ARBA00004141"/>
    </source>
</evidence>
<feature type="transmembrane region" description="Helical" evidence="8">
    <location>
        <begin position="35"/>
        <end position="58"/>
    </location>
</feature>
<feature type="transmembrane region" description="Helical" evidence="8">
    <location>
        <begin position="78"/>
        <end position="96"/>
    </location>
</feature>
<comment type="subcellular location">
    <subcellularLocation>
        <location evidence="1">Membrane</location>
        <topology evidence="1">Multi-pass membrane protein</topology>
    </subcellularLocation>
</comment>
<evidence type="ECO:0000259" key="9">
    <source>
        <dbReference type="Pfam" id="PF18916"/>
    </source>
</evidence>
<accession>A0A031FR32</accession>
<evidence type="ECO:0000313" key="11">
    <source>
        <dbReference type="Proteomes" id="UP000024001"/>
    </source>
</evidence>
<protein>
    <submittedName>
        <fullName evidence="10">Lycopene cyclase domain-containing protein</fullName>
    </submittedName>
</protein>
<dbReference type="EMBL" id="JFYO01000006">
    <property type="protein sequence ID" value="EZP27058.1"/>
    <property type="molecule type" value="Genomic_DNA"/>
</dbReference>
<evidence type="ECO:0000256" key="4">
    <source>
        <dbReference type="ARBA" id="ARBA00022746"/>
    </source>
</evidence>
<dbReference type="GO" id="GO:0016872">
    <property type="term" value="F:intramolecular lyase activity"/>
    <property type="evidence" value="ECO:0007669"/>
    <property type="project" value="InterPro"/>
</dbReference>
<keyword evidence="11" id="KW-1185">Reference proteome</keyword>
<dbReference type="InterPro" id="IPR017825">
    <property type="entry name" value="Lycopene_cyclase_dom"/>
</dbReference>
<dbReference type="Pfam" id="PF18916">
    <property type="entry name" value="Lycopene_cyc"/>
    <property type="match status" value="1"/>
</dbReference>
<comment type="caution">
    <text evidence="10">The sequence shown here is derived from an EMBL/GenBank/DDBJ whole genome shotgun (WGS) entry which is preliminary data.</text>
</comment>
<gene>
    <name evidence="10" type="ORF">BW34_02262</name>
</gene>
<evidence type="ECO:0000313" key="10">
    <source>
        <dbReference type="EMBL" id="EZP27058.1"/>
    </source>
</evidence>
<keyword evidence="4" id="KW-0125">Carotenoid biosynthesis</keyword>
<dbReference type="GO" id="GO:0045436">
    <property type="term" value="F:lycopene beta cyclase activity"/>
    <property type="evidence" value="ECO:0007669"/>
    <property type="project" value="UniProtKB-ARBA"/>
</dbReference>
<keyword evidence="5 8" id="KW-1133">Transmembrane helix</keyword>
<dbReference type="GO" id="GO:0016117">
    <property type="term" value="P:carotenoid biosynthetic process"/>
    <property type="evidence" value="ECO:0007669"/>
    <property type="project" value="UniProtKB-KW"/>
</dbReference>
<feature type="transmembrane region" description="Helical" evidence="8">
    <location>
        <begin position="6"/>
        <end position="23"/>
    </location>
</feature>
<organism evidence="10 11">
    <name type="scientific">Microbacterium oleivorans</name>
    <dbReference type="NCBI Taxonomy" id="273677"/>
    <lineage>
        <taxon>Bacteria</taxon>
        <taxon>Bacillati</taxon>
        <taxon>Actinomycetota</taxon>
        <taxon>Actinomycetes</taxon>
        <taxon>Micrococcales</taxon>
        <taxon>Microbacteriaceae</taxon>
        <taxon>Microbacterium</taxon>
    </lineage>
</organism>
<evidence type="ECO:0000256" key="3">
    <source>
        <dbReference type="ARBA" id="ARBA00022692"/>
    </source>
</evidence>
<comment type="pathway">
    <text evidence="2">Carotenoid biosynthesis.</text>
</comment>
<sequence length="102" mass="11305">MTYPLILIPFVLVTLIVTVLATRRPRARERLVASLWTTVVLVVLTAVFDNAMIAADLFTYPAEHISGIRIGLAPIEDFAYPVCIAFLLPSIAALLPERRDAR</sequence>
<keyword evidence="7" id="KW-0413">Isomerase</keyword>
<dbReference type="GO" id="GO:0016020">
    <property type="term" value="C:membrane"/>
    <property type="evidence" value="ECO:0007669"/>
    <property type="project" value="UniProtKB-SubCell"/>
</dbReference>
<dbReference type="AlphaFoldDB" id="A0A031FR32"/>